<proteinExistence type="predicted"/>
<dbReference type="Proteomes" id="UP001303760">
    <property type="component" value="Unassembled WGS sequence"/>
</dbReference>
<reference evidence="4" key="1">
    <citation type="journal article" date="2023" name="Mol. Phylogenet. Evol.">
        <title>Genome-scale phylogeny and comparative genomics of the fungal order Sordariales.</title>
        <authorList>
            <person name="Hensen N."/>
            <person name="Bonometti L."/>
            <person name="Westerberg I."/>
            <person name="Brannstrom I.O."/>
            <person name="Guillou S."/>
            <person name="Cros-Aarteil S."/>
            <person name="Calhoun S."/>
            <person name="Haridas S."/>
            <person name="Kuo A."/>
            <person name="Mondo S."/>
            <person name="Pangilinan J."/>
            <person name="Riley R."/>
            <person name="LaButti K."/>
            <person name="Andreopoulos B."/>
            <person name="Lipzen A."/>
            <person name="Chen C."/>
            <person name="Yan M."/>
            <person name="Daum C."/>
            <person name="Ng V."/>
            <person name="Clum A."/>
            <person name="Steindorff A."/>
            <person name="Ohm R.A."/>
            <person name="Martin F."/>
            <person name="Silar P."/>
            <person name="Natvig D.O."/>
            <person name="Lalanne C."/>
            <person name="Gautier V."/>
            <person name="Ament-Velasquez S.L."/>
            <person name="Kruys A."/>
            <person name="Hutchinson M.I."/>
            <person name="Powell A.J."/>
            <person name="Barry K."/>
            <person name="Miller A.N."/>
            <person name="Grigoriev I.V."/>
            <person name="Debuchy R."/>
            <person name="Gladieux P."/>
            <person name="Hiltunen Thoren M."/>
            <person name="Johannesson H."/>
        </authorList>
    </citation>
    <scope>NUCLEOTIDE SEQUENCE</scope>
    <source>
        <strain evidence="4">CBS 532.94</strain>
    </source>
</reference>
<dbReference type="AlphaFoldDB" id="A0AAN7CGJ9"/>
<reference evidence="4" key="2">
    <citation type="submission" date="2023-05" db="EMBL/GenBank/DDBJ databases">
        <authorList>
            <consortium name="Lawrence Berkeley National Laboratory"/>
            <person name="Steindorff A."/>
            <person name="Hensen N."/>
            <person name="Bonometti L."/>
            <person name="Westerberg I."/>
            <person name="Brannstrom I.O."/>
            <person name="Guillou S."/>
            <person name="Cros-Aarteil S."/>
            <person name="Calhoun S."/>
            <person name="Haridas S."/>
            <person name="Kuo A."/>
            <person name="Mondo S."/>
            <person name="Pangilinan J."/>
            <person name="Riley R."/>
            <person name="Labutti K."/>
            <person name="Andreopoulos B."/>
            <person name="Lipzen A."/>
            <person name="Chen C."/>
            <person name="Yanf M."/>
            <person name="Daum C."/>
            <person name="Ng V."/>
            <person name="Clum A."/>
            <person name="Ohm R."/>
            <person name="Martin F."/>
            <person name="Silar P."/>
            <person name="Natvig D."/>
            <person name="Lalanne C."/>
            <person name="Gautier V."/>
            <person name="Ament-Velasquez S.L."/>
            <person name="Kruys A."/>
            <person name="Hutchinson M.I."/>
            <person name="Powell A.J."/>
            <person name="Barry K."/>
            <person name="Miller A.N."/>
            <person name="Grigoriev I.V."/>
            <person name="Debuchy R."/>
            <person name="Gladieux P."/>
            <person name="Thoren M.H."/>
            <person name="Johannesson H."/>
        </authorList>
    </citation>
    <scope>NUCLEOTIDE SEQUENCE</scope>
    <source>
        <strain evidence="4">CBS 532.94</strain>
    </source>
</reference>
<feature type="chain" id="PRO_5043014748" evidence="3">
    <location>
        <begin position="23"/>
        <end position="672"/>
    </location>
</feature>
<evidence type="ECO:0000256" key="2">
    <source>
        <dbReference type="SAM" id="MobiDB-lite"/>
    </source>
</evidence>
<feature type="coiled-coil region" evidence="1">
    <location>
        <begin position="144"/>
        <end position="171"/>
    </location>
</feature>
<evidence type="ECO:0000313" key="5">
    <source>
        <dbReference type="Proteomes" id="UP001303760"/>
    </source>
</evidence>
<feature type="compositionally biased region" description="Acidic residues" evidence="2">
    <location>
        <begin position="620"/>
        <end position="637"/>
    </location>
</feature>
<evidence type="ECO:0000256" key="1">
    <source>
        <dbReference type="SAM" id="Coils"/>
    </source>
</evidence>
<gene>
    <name evidence="4" type="ORF">C8A03DRAFT_30486</name>
</gene>
<evidence type="ECO:0000256" key="3">
    <source>
        <dbReference type="SAM" id="SignalP"/>
    </source>
</evidence>
<accession>A0AAN7CGJ9</accession>
<feature type="compositionally biased region" description="Acidic residues" evidence="2">
    <location>
        <begin position="69"/>
        <end position="92"/>
    </location>
</feature>
<feature type="region of interest" description="Disordered" evidence="2">
    <location>
        <begin position="615"/>
        <end position="650"/>
    </location>
</feature>
<feature type="compositionally biased region" description="Basic and acidic residues" evidence="2">
    <location>
        <begin position="303"/>
        <end position="313"/>
    </location>
</feature>
<feature type="region of interest" description="Disordered" evidence="2">
    <location>
        <begin position="52"/>
        <end position="100"/>
    </location>
</feature>
<comment type="caution">
    <text evidence="4">The sequence shown here is derived from an EMBL/GenBank/DDBJ whole genome shotgun (WGS) entry which is preliminary data.</text>
</comment>
<keyword evidence="3" id="KW-0732">Signal</keyword>
<evidence type="ECO:0000313" key="4">
    <source>
        <dbReference type="EMBL" id="KAK4241390.1"/>
    </source>
</evidence>
<keyword evidence="5" id="KW-1185">Reference proteome</keyword>
<keyword evidence="1" id="KW-0175">Coiled coil</keyword>
<feature type="region of interest" description="Disordered" evidence="2">
    <location>
        <begin position="296"/>
        <end position="419"/>
    </location>
</feature>
<organism evidence="4 5">
    <name type="scientific">Achaetomium macrosporum</name>
    <dbReference type="NCBI Taxonomy" id="79813"/>
    <lineage>
        <taxon>Eukaryota</taxon>
        <taxon>Fungi</taxon>
        <taxon>Dikarya</taxon>
        <taxon>Ascomycota</taxon>
        <taxon>Pezizomycotina</taxon>
        <taxon>Sordariomycetes</taxon>
        <taxon>Sordariomycetidae</taxon>
        <taxon>Sordariales</taxon>
        <taxon>Chaetomiaceae</taxon>
        <taxon>Achaetomium</taxon>
    </lineage>
</organism>
<dbReference type="EMBL" id="MU860023">
    <property type="protein sequence ID" value="KAK4241390.1"/>
    <property type="molecule type" value="Genomic_DNA"/>
</dbReference>
<sequence length="672" mass="74590">MTLKSLNKLTLILLSMMARVFQIQVVHSSLSKAAQWLLTKEFSSSYVAPLTSDETWNDTSDDPNTQNQNEEEDWADSGDVCGDDGDDDEEGSSDLSRPSRNVWLSDAEKMRVAFKRLRKNAEKTGLDRSPFLPTTAAEYVGLRADMVEAEAARLRAKTEERERELRAQQNAQWRTVFVVGAAGRIESKIVPVYYSAAEASRSDTLARPYWAQGPYFLDPATAYVYPVTPWAYPSFTPSFPISSQNTAAAWGQPFCLPAQATNALGYAPPGFTLPPSSHLIQPRRISSIPLLRGLASHATSRKGKAEEQTEGTHNKRNFRWLHDDDDNDDSDVSSFTPSEYRPGRQSINSPYTGEDTSDDLETDKYLSDSEDEAALSDSSFTPSPYRIKPNKKGKGSSSSKSKANYLEGNLDNNYRHQNTTIPIPPPARLIPLATLPLSYRDGLSPILCLPNPFNPSTGVDPECDWPSYAEYTSEGDARVKQRCPKITITVTSPTGTTVELAQGPGPEPGHAQQKEHSLGRFLPVPRLRAAIDPRLGLTPDEVASLVACESNSIPWEMRAMVPERWDFHRERRVSEAWGRGFARARAWGGWGFWEKVEEEQSELAGLRMVKELVGDHDVDGDGEGDQEEEEEGEENGEEDRPGSGSCEGRVEEVVGELLDELQEVLRQYGGAY</sequence>
<name>A0AAN7CGJ9_9PEZI</name>
<feature type="signal peptide" evidence="3">
    <location>
        <begin position="1"/>
        <end position="22"/>
    </location>
</feature>
<protein>
    <submittedName>
        <fullName evidence="4">Uncharacterized protein</fullName>
    </submittedName>
</protein>